<keyword evidence="1" id="KW-0812">Transmembrane</keyword>
<dbReference type="OrthoDB" id="7872651at2"/>
<dbReference type="eggNOG" id="ENOG5032ZZI">
    <property type="taxonomic scope" value="Bacteria"/>
</dbReference>
<evidence type="ECO:0000256" key="1">
    <source>
        <dbReference type="SAM" id="Phobius"/>
    </source>
</evidence>
<keyword evidence="1" id="KW-0472">Membrane</keyword>
<dbReference type="Pfam" id="PF20082">
    <property type="entry name" value="DUF6476"/>
    <property type="match status" value="1"/>
</dbReference>
<accession>A0A074JX84</accession>
<dbReference type="Proteomes" id="UP000027471">
    <property type="component" value="Unassembled WGS sequence"/>
</dbReference>
<protein>
    <submittedName>
        <fullName evidence="2">Uncharacterized protein</fullName>
    </submittedName>
</protein>
<name>A0A074JX84_9RHOB</name>
<sequence>MSDLPEDDVPLTLPPDLRFLKLLVTVLAGVMILGLVAIVTLLVIRLQTPSPLPELPSQITLPAGAHPEAVTFARGYTVVVSDQGDVLVYDAAGKERAKLAITGLPDGH</sequence>
<evidence type="ECO:0000313" key="3">
    <source>
        <dbReference type="Proteomes" id="UP000027471"/>
    </source>
</evidence>
<comment type="caution">
    <text evidence="2">The sequence shown here is derived from an EMBL/GenBank/DDBJ whole genome shotgun (WGS) entry which is preliminary data.</text>
</comment>
<gene>
    <name evidence="2" type="ORF">DT23_03150</name>
</gene>
<organism evidence="2 3">
    <name type="scientific">Thioclava indica</name>
    <dbReference type="NCBI Taxonomy" id="1353528"/>
    <lineage>
        <taxon>Bacteria</taxon>
        <taxon>Pseudomonadati</taxon>
        <taxon>Pseudomonadota</taxon>
        <taxon>Alphaproteobacteria</taxon>
        <taxon>Rhodobacterales</taxon>
        <taxon>Paracoccaceae</taxon>
        <taxon>Thioclava</taxon>
    </lineage>
</organism>
<proteinExistence type="predicted"/>
<keyword evidence="1" id="KW-1133">Transmembrane helix</keyword>
<dbReference type="AlphaFoldDB" id="A0A074JX84"/>
<dbReference type="RefSeq" id="WP_038129734.1">
    <property type="nucleotide sequence ID" value="NZ_AUNB01000018.1"/>
</dbReference>
<dbReference type="EMBL" id="AUNB01000018">
    <property type="protein sequence ID" value="KEO60500.1"/>
    <property type="molecule type" value="Genomic_DNA"/>
</dbReference>
<dbReference type="STRING" id="1353528.DT23_03150"/>
<reference evidence="2 3" key="1">
    <citation type="journal article" date="2015" name="Antonie Van Leeuwenhoek">
        <title>Thioclava indica sp. nov., isolated from surface seawater of the Indian Ocean.</title>
        <authorList>
            <person name="Liu Y."/>
            <person name="Lai Q."/>
            <person name="Du J."/>
            <person name="Xu H."/>
            <person name="Jiang L."/>
            <person name="Shao Z."/>
        </authorList>
    </citation>
    <scope>NUCLEOTIDE SEQUENCE [LARGE SCALE GENOMIC DNA]</scope>
    <source>
        <strain evidence="2 3">DT23-4</strain>
    </source>
</reference>
<feature type="transmembrane region" description="Helical" evidence="1">
    <location>
        <begin position="20"/>
        <end position="44"/>
    </location>
</feature>
<evidence type="ECO:0000313" key="2">
    <source>
        <dbReference type="EMBL" id="KEO60500.1"/>
    </source>
</evidence>
<dbReference type="InterPro" id="IPR045519">
    <property type="entry name" value="DUF6476"/>
</dbReference>
<keyword evidence="3" id="KW-1185">Reference proteome</keyword>